<organism evidence="7 8">
    <name type="scientific">Candidatus Coprosoma intestinipullorum</name>
    <dbReference type="NCBI Taxonomy" id="2840752"/>
    <lineage>
        <taxon>Bacteria</taxon>
        <taxon>Bacillati</taxon>
        <taxon>Bacillota</taxon>
        <taxon>Bacillota incertae sedis</taxon>
        <taxon>Candidatus Coprosoma</taxon>
    </lineage>
</organism>
<evidence type="ECO:0000313" key="8">
    <source>
        <dbReference type="Proteomes" id="UP000886786"/>
    </source>
</evidence>
<gene>
    <name evidence="7" type="ORF">IAB27_07405</name>
</gene>
<keyword evidence="4 6" id="KW-1133">Transmembrane helix</keyword>
<keyword evidence="3 6" id="KW-0812">Transmembrane</keyword>
<dbReference type="CDD" id="cd10432">
    <property type="entry name" value="BI-1-like_bacterial"/>
    <property type="match status" value="1"/>
</dbReference>
<dbReference type="PANTHER" id="PTHR23291:SF50">
    <property type="entry name" value="PROTEIN LIFEGUARD 4"/>
    <property type="match status" value="1"/>
</dbReference>
<proteinExistence type="inferred from homology"/>
<feature type="transmembrane region" description="Helical" evidence="6">
    <location>
        <begin position="74"/>
        <end position="94"/>
    </location>
</feature>
<evidence type="ECO:0000256" key="2">
    <source>
        <dbReference type="ARBA" id="ARBA00010350"/>
    </source>
</evidence>
<feature type="transmembrane region" description="Helical" evidence="6">
    <location>
        <begin position="155"/>
        <end position="173"/>
    </location>
</feature>
<reference evidence="7" key="1">
    <citation type="submission" date="2020-10" db="EMBL/GenBank/DDBJ databases">
        <authorList>
            <person name="Gilroy R."/>
        </authorList>
    </citation>
    <scope>NUCLEOTIDE SEQUENCE</scope>
    <source>
        <strain evidence="7">CHK147-3167</strain>
    </source>
</reference>
<dbReference type="GO" id="GO:0005886">
    <property type="term" value="C:plasma membrane"/>
    <property type="evidence" value="ECO:0007669"/>
    <property type="project" value="TreeGrafter"/>
</dbReference>
<evidence type="ECO:0000256" key="3">
    <source>
        <dbReference type="ARBA" id="ARBA00022692"/>
    </source>
</evidence>
<feature type="transmembrane region" description="Helical" evidence="6">
    <location>
        <begin position="9"/>
        <end position="29"/>
    </location>
</feature>
<feature type="transmembrane region" description="Helical" evidence="6">
    <location>
        <begin position="130"/>
        <end position="149"/>
    </location>
</feature>
<dbReference type="Pfam" id="PF01027">
    <property type="entry name" value="Bax1-I"/>
    <property type="match status" value="1"/>
</dbReference>
<name>A0A9D1CYV1_9FIRM</name>
<accession>A0A9D1CYV1</accession>
<comment type="caution">
    <text evidence="7">The sequence shown here is derived from an EMBL/GenBank/DDBJ whole genome shotgun (WGS) entry which is preliminary data.</text>
</comment>
<keyword evidence="5 6" id="KW-0472">Membrane</keyword>
<evidence type="ECO:0000256" key="4">
    <source>
        <dbReference type="ARBA" id="ARBA00022989"/>
    </source>
</evidence>
<feature type="transmembrane region" description="Helical" evidence="6">
    <location>
        <begin position="41"/>
        <end position="62"/>
    </location>
</feature>
<evidence type="ECO:0000313" key="7">
    <source>
        <dbReference type="EMBL" id="HIQ91428.1"/>
    </source>
</evidence>
<evidence type="ECO:0000256" key="6">
    <source>
        <dbReference type="RuleBase" id="RU004379"/>
    </source>
</evidence>
<comment type="similarity">
    <text evidence="2 6">Belongs to the BI1 family.</text>
</comment>
<dbReference type="PANTHER" id="PTHR23291">
    <property type="entry name" value="BAX INHIBITOR-RELATED"/>
    <property type="match status" value="1"/>
</dbReference>
<protein>
    <submittedName>
        <fullName evidence="7">Bax inhibitor-1/YccA family protein</fullName>
    </submittedName>
</protein>
<feature type="transmembrane region" description="Helical" evidence="6">
    <location>
        <begin position="100"/>
        <end position="118"/>
    </location>
</feature>
<dbReference type="AlphaFoldDB" id="A0A9D1CYV1"/>
<dbReference type="InterPro" id="IPR006214">
    <property type="entry name" value="Bax_inhibitor_1-related"/>
</dbReference>
<reference evidence="7" key="2">
    <citation type="journal article" date="2021" name="PeerJ">
        <title>Extensive microbial diversity within the chicken gut microbiome revealed by metagenomics and culture.</title>
        <authorList>
            <person name="Gilroy R."/>
            <person name="Ravi A."/>
            <person name="Getino M."/>
            <person name="Pursley I."/>
            <person name="Horton D.L."/>
            <person name="Alikhan N.F."/>
            <person name="Baker D."/>
            <person name="Gharbi K."/>
            <person name="Hall N."/>
            <person name="Watson M."/>
            <person name="Adriaenssens E.M."/>
            <person name="Foster-Nyarko E."/>
            <person name="Jarju S."/>
            <person name="Secka A."/>
            <person name="Antonio M."/>
            <person name="Oren A."/>
            <person name="Chaudhuri R.R."/>
            <person name="La Ragione R."/>
            <person name="Hildebrand F."/>
            <person name="Pallen M.J."/>
        </authorList>
    </citation>
    <scope>NUCLEOTIDE SEQUENCE</scope>
    <source>
        <strain evidence="7">CHK147-3167</strain>
    </source>
</reference>
<comment type="subcellular location">
    <subcellularLocation>
        <location evidence="1">Membrane</location>
        <topology evidence="1">Multi-pass membrane protein</topology>
    </subcellularLocation>
</comment>
<evidence type="ECO:0000256" key="5">
    <source>
        <dbReference type="ARBA" id="ARBA00023136"/>
    </source>
</evidence>
<sequence length="218" mass="24241">MTKQILPKVFAWMCFGLLVTFLTGYVLSLNPEAIINMASSFGGWGLLILAIIEIGLVIFLSARITKMSPLTAKLSFLLYAFVSGLTFSSIFLVYEITSVLYVFLITSIVFALFAIIGATTKMDLTKIGTYLFMALIAIVICMIINIFMQNSTFDLIISIVAIIIFVGFTAYDVQKLIKLGTLNVMDEDNLAIYGALDLYLDYINLFIHLLSIFGNNRD</sequence>
<dbReference type="EMBL" id="DVFV01000126">
    <property type="protein sequence ID" value="HIQ91428.1"/>
    <property type="molecule type" value="Genomic_DNA"/>
</dbReference>
<dbReference type="Proteomes" id="UP000886786">
    <property type="component" value="Unassembled WGS sequence"/>
</dbReference>
<evidence type="ECO:0000256" key="1">
    <source>
        <dbReference type="ARBA" id="ARBA00004141"/>
    </source>
</evidence>